<feature type="chain" id="PRO_5022108426" evidence="15">
    <location>
        <begin position="19"/>
        <end position="262"/>
    </location>
</feature>
<dbReference type="PANTHER" id="PTHR33619">
    <property type="entry name" value="POLYSACCHARIDE EXPORT PROTEIN GFCE-RELATED"/>
    <property type="match status" value="1"/>
</dbReference>
<evidence type="ECO:0000256" key="9">
    <source>
        <dbReference type="ARBA" id="ARBA00023065"/>
    </source>
</evidence>
<keyword evidence="8" id="KW-0625">Polysaccharide transport</keyword>
<dbReference type="Pfam" id="PF02563">
    <property type="entry name" value="Poly_export"/>
    <property type="match status" value="1"/>
</dbReference>
<dbReference type="RefSeq" id="WP_146380416.1">
    <property type="nucleotide sequence ID" value="NZ_VOEJ01000001.1"/>
</dbReference>
<dbReference type="EMBL" id="VOEJ01000001">
    <property type="protein sequence ID" value="TWR31519.1"/>
    <property type="molecule type" value="Genomic_DNA"/>
</dbReference>
<feature type="domain" description="SLBB" evidence="17">
    <location>
        <begin position="147"/>
        <end position="225"/>
    </location>
</feature>
<organism evidence="18 19">
    <name type="scientific">Mucilaginibacter pallidiroseus</name>
    <dbReference type="NCBI Taxonomy" id="2599295"/>
    <lineage>
        <taxon>Bacteria</taxon>
        <taxon>Pseudomonadati</taxon>
        <taxon>Bacteroidota</taxon>
        <taxon>Sphingobacteriia</taxon>
        <taxon>Sphingobacteriales</taxon>
        <taxon>Sphingobacteriaceae</taxon>
        <taxon>Mucilaginibacter</taxon>
    </lineage>
</organism>
<gene>
    <name evidence="18" type="ORF">FPZ43_03335</name>
</gene>
<evidence type="ECO:0000256" key="3">
    <source>
        <dbReference type="ARBA" id="ARBA00022448"/>
    </source>
</evidence>
<evidence type="ECO:0000256" key="13">
    <source>
        <dbReference type="ARBA" id="ARBA00023237"/>
    </source>
</evidence>
<comment type="similarity">
    <text evidence="2">Belongs to the BexD/CtrA/VexA family.</text>
</comment>
<evidence type="ECO:0000259" key="17">
    <source>
        <dbReference type="Pfam" id="PF22461"/>
    </source>
</evidence>
<dbReference type="PANTHER" id="PTHR33619:SF3">
    <property type="entry name" value="POLYSACCHARIDE EXPORT PROTEIN GFCE-RELATED"/>
    <property type="match status" value="1"/>
</dbReference>
<keyword evidence="14" id="KW-0449">Lipoprotein</keyword>
<dbReference type="InterPro" id="IPR054765">
    <property type="entry name" value="SLBB_dom"/>
</dbReference>
<keyword evidence="13" id="KW-0998">Cell outer membrane</keyword>
<evidence type="ECO:0000256" key="8">
    <source>
        <dbReference type="ARBA" id="ARBA00023047"/>
    </source>
</evidence>
<dbReference type="GO" id="GO:0006811">
    <property type="term" value="P:monoatomic ion transport"/>
    <property type="evidence" value="ECO:0007669"/>
    <property type="project" value="UniProtKB-KW"/>
</dbReference>
<evidence type="ECO:0000259" key="16">
    <source>
        <dbReference type="Pfam" id="PF02563"/>
    </source>
</evidence>
<comment type="subcellular location">
    <subcellularLocation>
        <location evidence="1">Cell outer membrane</location>
        <topology evidence="1">Multi-pass membrane protein</topology>
    </subcellularLocation>
</comment>
<evidence type="ECO:0000256" key="15">
    <source>
        <dbReference type="SAM" id="SignalP"/>
    </source>
</evidence>
<dbReference type="Pfam" id="PF22461">
    <property type="entry name" value="SLBB_2"/>
    <property type="match status" value="1"/>
</dbReference>
<evidence type="ECO:0000256" key="7">
    <source>
        <dbReference type="ARBA" id="ARBA00022729"/>
    </source>
</evidence>
<dbReference type="InterPro" id="IPR003715">
    <property type="entry name" value="Poly_export_N"/>
</dbReference>
<reference evidence="18 19" key="1">
    <citation type="submission" date="2019-07" db="EMBL/GenBank/DDBJ databases">
        <authorList>
            <person name="Kim J."/>
        </authorList>
    </citation>
    <scope>NUCLEOTIDE SEQUENCE [LARGE SCALE GENOMIC DNA]</scope>
    <source>
        <strain evidence="19">dk17</strain>
    </source>
</reference>
<evidence type="ECO:0000313" key="18">
    <source>
        <dbReference type="EMBL" id="TWR31519.1"/>
    </source>
</evidence>
<keyword evidence="6" id="KW-0812">Transmembrane</keyword>
<evidence type="ECO:0000256" key="1">
    <source>
        <dbReference type="ARBA" id="ARBA00004571"/>
    </source>
</evidence>
<keyword evidence="5" id="KW-0762">Sugar transport</keyword>
<dbReference type="PROSITE" id="PS51257">
    <property type="entry name" value="PROKAR_LIPOPROTEIN"/>
    <property type="match status" value="1"/>
</dbReference>
<dbReference type="GO" id="GO:0015288">
    <property type="term" value="F:porin activity"/>
    <property type="evidence" value="ECO:0007669"/>
    <property type="project" value="UniProtKB-KW"/>
</dbReference>
<dbReference type="GO" id="GO:0046930">
    <property type="term" value="C:pore complex"/>
    <property type="evidence" value="ECO:0007669"/>
    <property type="project" value="UniProtKB-KW"/>
</dbReference>
<keyword evidence="19" id="KW-1185">Reference proteome</keyword>
<keyword evidence="4" id="KW-1134">Transmembrane beta strand</keyword>
<evidence type="ECO:0000256" key="14">
    <source>
        <dbReference type="ARBA" id="ARBA00023288"/>
    </source>
</evidence>
<dbReference type="Gene3D" id="3.10.560.10">
    <property type="entry name" value="Outer membrane lipoprotein wza domain like"/>
    <property type="match status" value="1"/>
</dbReference>
<keyword evidence="3" id="KW-0813">Transport</keyword>
<name>A0A563UJN4_9SPHI</name>
<evidence type="ECO:0000256" key="2">
    <source>
        <dbReference type="ARBA" id="ARBA00009450"/>
    </source>
</evidence>
<keyword evidence="12" id="KW-0564">Palmitate</keyword>
<protein>
    <submittedName>
        <fullName evidence="18">Uncharacterized protein</fullName>
    </submittedName>
</protein>
<evidence type="ECO:0000256" key="5">
    <source>
        <dbReference type="ARBA" id="ARBA00022597"/>
    </source>
</evidence>
<keyword evidence="9" id="KW-0406">Ion transport</keyword>
<feature type="domain" description="Polysaccharide export protein N-terminal" evidence="16">
    <location>
        <begin position="48"/>
        <end position="143"/>
    </location>
</feature>
<evidence type="ECO:0000256" key="4">
    <source>
        <dbReference type="ARBA" id="ARBA00022452"/>
    </source>
</evidence>
<dbReference type="InterPro" id="IPR049712">
    <property type="entry name" value="Poly_export"/>
</dbReference>
<feature type="signal peptide" evidence="15">
    <location>
        <begin position="1"/>
        <end position="18"/>
    </location>
</feature>
<dbReference type="OrthoDB" id="937431at2"/>
<dbReference type="AlphaFoldDB" id="A0A563UJN4"/>
<accession>A0A563UJN4</accession>
<comment type="caution">
    <text evidence="18">The sequence shown here is derived from an EMBL/GenBank/DDBJ whole genome shotgun (WGS) entry which is preliminary data.</text>
</comment>
<keyword evidence="10" id="KW-0626">Porin</keyword>
<dbReference type="Proteomes" id="UP000320042">
    <property type="component" value="Unassembled WGS sequence"/>
</dbReference>
<keyword evidence="7 15" id="KW-0732">Signal</keyword>
<proteinExistence type="inferred from homology"/>
<dbReference type="GO" id="GO:0015159">
    <property type="term" value="F:polysaccharide transmembrane transporter activity"/>
    <property type="evidence" value="ECO:0007669"/>
    <property type="project" value="InterPro"/>
</dbReference>
<evidence type="ECO:0000313" key="19">
    <source>
        <dbReference type="Proteomes" id="UP000320042"/>
    </source>
</evidence>
<dbReference type="Gene3D" id="3.30.1950.10">
    <property type="entry name" value="wza like domain"/>
    <property type="match status" value="1"/>
</dbReference>
<dbReference type="GO" id="GO:0009279">
    <property type="term" value="C:cell outer membrane"/>
    <property type="evidence" value="ECO:0007669"/>
    <property type="project" value="UniProtKB-SubCell"/>
</dbReference>
<evidence type="ECO:0000256" key="11">
    <source>
        <dbReference type="ARBA" id="ARBA00023136"/>
    </source>
</evidence>
<sequence length="262" mass="28276">MCKLLLLGFIAIVTFLTSCSTQQNQLLFQQKTAKVDTVGTANSDIPLSSYRIKPQDMLQIRNLQSLKYIVDEVPGSASGTGSAGGAGSANNGQTYQVEQDGTVTLPVIGHVKVANLTRIEATKVIEDLYRKSLLKDPIIDLKVVNLKVTVLGDIASQGNFMLEKDNVTLVEIIGQAGGLMPTANEKNVKIIRGGRVKTVTTIDLSDINSLSDPKAILQSGDIIYIAKNKRAVRNENLQNFSLIAQPALLLINTALLIFNLAK</sequence>
<evidence type="ECO:0000256" key="6">
    <source>
        <dbReference type="ARBA" id="ARBA00022692"/>
    </source>
</evidence>
<keyword evidence="11" id="KW-0472">Membrane</keyword>
<evidence type="ECO:0000256" key="10">
    <source>
        <dbReference type="ARBA" id="ARBA00023114"/>
    </source>
</evidence>
<evidence type="ECO:0000256" key="12">
    <source>
        <dbReference type="ARBA" id="ARBA00023139"/>
    </source>
</evidence>